<dbReference type="InterPro" id="IPR017945">
    <property type="entry name" value="DHBP_synth_RibB-like_a/b_dom"/>
</dbReference>
<dbReference type="EMBL" id="KI392979">
    <property type="protein sequence ID" value="ERN09935.1"/>
    <property type="molecule type" value="Genomic_DNA"/>
</dbReference>
<dbReference type="PANTHER" id="PTHR42828">
    <property type="entry name" value="DHBP SYNTHASE RIBB-LIKE ALPHA/BETA DOMAIN-CONTAINING PROTEIN"/>
    <property type="match status" value="1"/>
</dbReference>
<organism evidence="3 4">
    <name type="scientific">Amborella trichopoda</name>
    <dbReference type="NCBI Taxonomy" id="13333"/>
    <lineage>
        <taxon>Eukaryota</taxon>
        <taxon>Viridiplantae</taxon>
        <taxon>Streptophyta</taxon>
        <taxon>Embryophyta</taxon>
        <taxon>Tracheophyta</taxon>
        <taxon>Spermatophyta</taxon>
        <taxon>Magnoliopsida</taxon>
        <taxon>Amborellales</taxon>
        <taxon>Amborellaceae</taxon>
        <taxon>Amborella</taxon>
    </lineage>
</organism>
<dbReference type="InterPro" id="IPR006070">
    <property type="entry name" value="Sua5-like_dom"/>
</dbReference>
<dbReference type="GO" id="GO:0003725">
    <property type="term" value="F:double-stranded RNA binding"/>
    <property type="evidence" value="ECO:0007669"/>
    <property type="project" value="InterPro"/>
</dbReference>
<protein>
    <recommendedName>
        <fullName evidence="1">Threonylcarbamoyl-AMP synthase</fullName>
    </recommendedName>
</protein>
<dbReference type="Gene3D" id="3.90.870.10">
    <property type="entry name" value="DHBP synthase"/>
    <property type="match status" value="1"/>
</dbReference>
<reference evidence="4" key="1">
    <citation type="journal article" date="2013" name="Science">
        <title>The Amborella genome and the evolution of flowering plants.</title>
        <authorList>
            <consortium name="Amborella Genome Project"/>
        </authorList>
    </citation>
    <scope>NUCLEOTIDE SEQUENCE [LARGE SCALE GENOMIC DNA]</scope>
</reference>
<dbReference type="PROSITE" id="PS51163">
    <property type="entry name" value="YRDC"/>
    <property type="match status" value="1"/>
</dbReference>
<dbReference type="InterPro" id="IPR052532">
    <property type="entry name" value="SUA5_domain"/>
</dbReference>
<dbReference type="eggNOG" id="KOG3051">
    <property type="taxonomic scope" value="Eukaryota"/>
</dbReference>
<dbReference type="Proteomes" id="UP000017836">
    <property type="component" value="Unassembled WGS sequence"/>
</dbReference>
<evidence type="ECO:0000256" key="1">
    <source>
        <dbReference type="ARBA" id="ARBA00015492"/>
    </source>
</evidence>
<dbReference type="STRING" id="13333.W1PRP6"/>
<dbReference type="Gramene" id="ERN09935">
    <property type="protein sequence ID" value="ERN09935"/>
    <property type="gene ID" value="AMTR_s00013p00184350"/>
</dbReference>
<feature type="domain" description="YrdC-like" evidence="2">
    <location>
        <begin position="39"/>
        <end position="242"/>
    </location>
</feature>
<dbReference type="OMA" id="PLTQGWE"/>
<evidence type="ECO:0000313" key="4">
    <source>
        <dbReference type="Proteomes" id="UP000017836"/>
    </source>
</evidence>
<dbReference type="AlphaFoldDB" id="W1PRP6"/>
<dbReference type="PANTHER" id="PTHR42828:SF3">
    <property type="entry name" value="THREONYLCARBAMOYL-AMP SYNTHASE"/>
    <property type="match status" value="1"/>
</dbReference>
<dbReference type="SUPFAM" id="SSF55821">
    <property type="entry name" value="YrdC/RibB"/>
    <property type="match status" value="1"/>
</dbReference>
<proteinExistence type="predicted"/>
<dbReference type="HOGENOM" id="CLU_031397_3_0_1"/>
<dbReference type="NCBIfam" id="TIGR00057">
    <property type="entry name" value="L-threonylcarbamoyladenylate synthase"/>
    <property type="match status" value="1"/>
</dbReference>
<dbReference type="GO" id="GO:0003729">
    <property type="term" value="F:mRNA binding"/>
    <property type="evidence" value="ECO:0007669"/>
    <property type="project" value="EnsemblPlants"/>
</dbReference>
<name>W1PRP6_AMBTC</name>
<gene>
    <name evidence="3" type="ORF">AMTR_s00013p00184350</name>
</gene>
<dbReference type="Pfam" id="PF01300">
    <property type="entry name" value="Sua5_yciO_yrdC"/>
    <property type="match status" value="1"/>
</dbReference>
<evidence type="ECO:0000259" key="2">
    <source>
        <dbReference type="PROSITE" id="PS51163"/>
    </source>
</evidence>
<keyword evidence="4" id="KW-1185">Reference proteome</keyword>
<accession>W1PRP6</accession>
<sequence length="259" mass="28611">MRTVATVKRSPKRLKYSAPRFTKGEGFLYVNVDPQGADTWKLDPVVRLLQDGAVGVITTDTVYAIVCDLKSHSSIERLRRIKDIDSLKPLSILCHSLKDIDTYTLGFPCGNGQGQTNIFRAVKHCLPGPYTFILPASKELPKQCLRYGTSTAKYASRKSVGVRIPDDIVCQAILEKMGRPLICTSVKWPKEDEWIVDPAIIADVYAPEGLDFIVDAGIRVADPSTVVDLTGTLPTIIRQGKGPKHDWMHLREDGSSTST</sequence>
<evidence type="ECO:0000313" key="3">
    <source>
        <dbReference type="EMBL" id="ERN09935.1"/>
    </source>
</evidence>